<dbReference type="GO" id="GO:0046872">
    <property type="term" value="F:metal ion binding"/>
    <property type="evidence" value="ECO:0007669"/>
    <property type="project" value="UniProtKB-KW"/>
</dbReference>
<dbReference type="EMBL" id="GL832955">
    <property type="protein sequence ID" value="EGD72223.1"/>
    <property type="molecule type" value="Genomic_DNA"/>
</dbReference>
<dbReference type="SUPFAM" id="SSF52540">
    <property type="entry name" value="P-loop containing nucleoside triphosphate hydrolases"/>
    <property type="match status" value="1"/>
</dbReference>
<keyword evidence="1 3" id="KW-0547">Nucleotide-binding</keyword>
<feature type="binding site" evidence="3">
    <location>
        <position position="92"/>
    </location>
    <ligand>
        <name>GTP</name>
        <dbReference type="ChEBI" id="CHEBI:37565"/>
    </ligand>
</feature>
<keyword evidence="6" id="KW-1185">Reference proteome</keyword>
<dbReference type="InParanoid" id="F2TVX7"/>
<reference evidence="5" key="1">
    <citation type="submission" date="2009-08" db="EMBL/GenBank/DDBJ databases">
        <title>Annotation of Salpingoeca rosetta.</title>
        <authorList>
            <consortium name="The Broad Institute Genome Sequencing Platform"/>
            <person name="Russ C."/>
            <person name="Cuomo C."/>
            <person name="Burger G."/>
            <person name="Gray M.W."/>
            <person name="Holland P.W.H."/>
            <person name="King N."/>
            <person name="Lang F.B.F."/>
            <person name="Roger A.J."/>
            <person name="Ruiz-Trillo I."/>
            <person name="Young S.K."/>
            <person name="Zeng Q."/>
            <person name="Gargeya S."/>
            <person name="Alvarado L."/>
            <person name="Berlin A."/>
            <person name="Chapman S.B."/>
            <person name="Chen Z."/>
            <person name="Freedman E."/>
            <person name="Gellesch M."/>
            <person name="Goldberg J."/>
            <person name="Griggs A."/>
            <person name="Gujja S."/>
            <person name="Heilman E."/>
            <person name="Heiman D."/>
            <person name="Howarth C."/>
            <person name="Mehta T."/>
            <person name="Neiman D."/>
            <person name="Pearson M."/>
            <person name="Roberts A."/>
            <person name="Saif S."/>
            <person name="Shea T."/>
            <person name="Shenoy N."/>
            <person name="Sisk P."/>
            <person name="Stolte C."/>
            <person name="Sykes S."/>
            <person name="White J."/>
            <person name="Yandava C."/>
            <person name="Haas B."/>
            <person name="Nusbaum C."/>
            <person name="Birren B."/>
        </authorList>
    </citation>
    <scope>NUCLEOTIDE SEQUENCE [LARGE SCALE GENOMIC DNA]</scope>
    <source>
        <strain evidence="5">ATCC 50818</strain>
    </source>
</reference>
<dbReference type="Gene3D" id="3.40.50.300">
    <property type="entry name" value="P-loop containing nucleotide triphosphate hydrolases"/>
    <property type="match status" value="1"/>
</dbReference>
<evidence type="ECO:0000256" key="4">
    <source>
        <dbReference type="PIRSR" id="PIRSR606689-2"/>
    </source>
</evidence>
<dbReference type="GeneID" id="16067758"/>
<accession>F2TVX7</accession>
<keyword evidence="4" id="KW-0460">Magnesium</keyword>
<dbReference type="RefSeq" id="XP_004998794.1">
    <property type="nucleotide sequence ID" value="XM_004998737.1"/>
</dbReference>
<feature type="binding site" evidence="3">
    <location>
        <begin position="45"/>
        <end position="52"/>
    </location>
    <ligand>
        <name>GTP</name>
        <dbReference type="ChEBI" id="CHEBI:37565"/>
    </ligand>
</feature>
<feature type="binding site" evidence="4">
    <location>
        <position position="52"/>
    </location>
    <ligand>
        <name>Mg(2+)</name>
        <dbReference type="ChEBI" id="CHEBI:18420"/>
    </ligand>
</feature>
<name>F2TVX7_SALR5</name>
<gene>
    <name evidence="5" type="ORF">PTSG_00244</name>
</gene>
<dbReference type="InterPro" id="IPR027417">
    <property type="entry name" value="P-loop_NTPase"/>
</dbReference>
<keyword evidence="4" id="KW-0479">Metal-binding</keyword>
<evidence type="ECO:0000313" key="5">
    <source>
        <dbReference type="EMBL" id="EGD72223.1"/>
    </source>
</evidence>
<keyword evidence="2 3" id="KW-0342">GTP-binding</keyword>
<dbReference type="Proteomes" id="UP000007799">
    <property type="component" value="Unassembled WGS sequence"/>
</dbReference>
<dbReference type="STRING" id="946362.F2TVX7"/>
<dbReference type="PANTHER" id="PTHR46693">
    <property type="entry name" value="ADP-RIBOSYLATION FACTOR-LIKE PROTEIN 15"/>
    <property type="match status" value="1"/>
</dbReference>
<dbReference type="AlphaFoldDB" id="F2TVX7"/>
<dbReference type="KEGG" id="sre:PTSG_00244"/>
<dbReference type="GO" id="GO:0005525">
    <property type="term" value="F:GTP binding"/>
    <property type="evidence" value="ECO:0007669"/>
    <property type="project" value="UniProtKB-KW"/>
</dbReference>
<dbReference type="Pfam" id="PF00025">
    <property type="entry name" value="Arf"/>
    <property type="match status" value="1"/>
</dbReference>
<evidence type="ECO:0000313" key="6">
    <source>
        <dbReference type="Proteomes" id="UP000007799"/>
    </source>
</evidence>
<dbReference type="PANTHER" id="PTHR46693:SF1">
    <property type="entry name" value="ADP-RIBOSYLATION FACTOR-LIKE PROTEIN 15"/>
    <property type="match status" value="1"/>
</dbReference>
<dbReference type="InterPro" id="IPR042292">
    <property type="entry name" value="ARL15"/>
</dbReference>
<dbReference type="OrthoDB" id="414781at2759"/>
<sequence length="251" mass="26987">MLDAIWQRLSFAWGVIRIASYSAWRFFFPADEQQQRPTVSALVLGLQGVGKTTMLTRLANETPQQDIPPTKGFAIKAIQTPACIINAMEIGGNPKLRPYWHRYFHQAHGLVVVVSDKESTEEQAAMLKGLLYDKRIFGPRLIIANTFLATAPETPTAASSGGDKQASGPAAPSLADVVRAMVDAANASGQIKYPVSFRAAPLLPSPSPSPEKGQEEAEVRAAFGRFGAQVVDALMAEAGDADRIQPPSAQT</sequence>
<proteinExistence type="predicted"/>
<feature type="binding site" evidence="4">
    <location>
        <position position="70"/>
    </location>
    <ligand>
        <name>Mg(2+)</name>
        <dbReference type="ChEBI" id="CHEBI:18420"/>
    </ligand>
</feature>
<evidence type="ECO:0000256" key="3">
    <source>
        <dbReference type="PIRSR" id="PIRSR606689-1"/>
    </source>
</evidence>
<evidence type="ECO:0000256" key="1">
    <source>
        <dbReference type="ARBA" id="ARBA00022741"/>
    </source>
</evidence>
<dbReference type="eggNOG" id="KOG0073">
    <property type="taxonomic scope" value="Eukaryota"/>
</dbReference>
<organism evidence="6">
    <name type="scientific">Salpingoeca rosetta (strain ATCC 50818 / BSB-021)</name>
    <dbReference type="NCBI Taxonomy" id="946362"/>
    <lineage>
        <taxon>Eukaryota</taxon>
        <taxon>Choanoflagellata</taxon>
        <taxon>Craspedida</taxon>
        <taxon>Salpingoecidae</taxon>
        <taxon>Salpingoeca</taxon>
    </lineage>
</organism>
<evidence type="ECO:0000256" key="2">
    <source>
        <dbReference type="ARBA" id="ARBA00023134"/>
    </source>
</evidence>
<protein>
    <submittedName>
        <fullName evidence="5">Uncharacterized protein</fullName>
    </submittedName>
</protein>
<dbReference type="InterPro" id="IPR006689">
    <property type="entry name" value="Small_GTPase_ARF/SAR"/>
</dbReference>
<dbReference type="GO" id="GO:0003924">
    <property type="term" value="F:GTPase activity"/>
    <property type="evidence" value="ECO:0007669"/>
    <property type="project" value="InterPro"/>
</dbReference>